<dbReference type="STRING" id="558152.IQ37_14180"/>
<dbReference type="InterPro" id="IPR011010">
    <property type="entry name" value="DNA_brk_join_enz"/>
</dbReference>
<evidence type="ECO:0008006" key="4">
    <source>
        <dbReference type="Google" id="ProtNLM"/>
    </source>
</evidence>
<organism evidence="2 3">
    <name type="scientific">Chryseobacterium piperi</name>
    <dbReference type="NCBI Taxonomy" id="558152"/>
    <lineage>
        <taxon>Bacteria</taxon>
        <taxon>Pseudomonadati</taxon>
        <taxon>Bacteroidota</taxon>
        <taxon>Flavobacteriia</taxon>
        <taxon>Flavobacteriales</taxon>
        <taxon>Weeksellaceae</taxon>
        <taxon>Chryseobacterium group</taxon>
        <taxon>Chryseobacterium</taxon>
    </lineage>
</organism>
<dbReference type="GO" id="GO:0015074">
    <property type="term" value="P:DNA integration"/>
    <property type="evidence" value="ECO:0007669"/>
    <property type="project" value="InterPro"/>
</dbReference>
<proteinExistence type="predicted"/>
<dbReference type="GO" id="GO:0003677">
    <property type="term" value="F:DNA binding"/>
    <property type="evidence" value="ECO:0007669"/>
    <property type="project" value="InterPro"/>
</dbReference>
<keyword evidence="1" id="KW-0233">DNA recombination</keyword>
<dbReference type="eggNOG" id="COG0582">
    <property type="taxonomic scope" value="Bacteria"/>
</dbReference>
<evidence type="ECO:0000313" key="3">
    <source>
        <dbReference type="Proteomes" id="UP000028709"/>
    </source>
</evidence>
<evidence type="ECO:0000256" key="1">
    <source>
        <dbReference type="ARBA" id="ARBA00023172"/>
    </source>
</evidence>
<dbReference type="Proteomes" id="UP000028709">
    <property type="component" value="Unassembled WGS sequence"/>
</dbReference>
<dbReference type="InterPro" id="IPR013762">
    <property type="entry name" value="Integrase-like_cat_sf"/>
</dbReference>
<dbReference type="SUPFAM" id="SSF56349">
    <property type="entry name" value="DNA breaking-rejoining enzymes"/>
    <property type="match status" value="1"/>
</dbReference>
<comment type="caution">
    <text evidence="2">The sequence shown here is derived from an EMBL/GenBank/DDBJ whole genome shotgun (WGS) entry which is preliminary data.</text>
</comment>
<dbReference type="GO" id="GO:0006310">
    <property type="term" value="P:DNA recombination"/>
    <property type="evidence" value="ECO:0007669"/>
    <property type="project" value="UniProtKB-KW"/>
</dbReference>
<protein>
    <recommendedName>
        <fullName evidence="4">Tyr recombinase domain-containing protein</fullName>
    </recommendedName>
</protein>
<dbReference type="EMBL" id="JPRJ01000029">
    <property type="protein sequence ID" value="KFF23772.1"/>
    <property type="molecule type" value="Genomic_DNA"/>
</dbReference>
<dbReference type="AlphaFoldDB" id="A0A086B4A8"/>
<name>A0A086B4A8_9FLAO</name>
<accession>A0A086B4A8</accession>
<reference evidence="2 3" key="1">
    <citation type="submission" date="2014-07" db="EMBL/GenBank/DDBJ databases">
        <title>Genome of Chryseobacterium piperi CTM.</title>
        <authorList>
            <person name="Pipes S.E."/>
            <person name="Stropko S.J."/>
            <person name="Newman J.D."/>
        </authorList>
    </citation>
    <scope>NUCLEOTIDE SEQUENCE [LARGE SCALE GENOMIC DNA]</scope>
    <source>
        <strain evidence="2 3">CTM</strain>
    </source>
</reference>
<keyword evidence="3" id="KW-1185">Reference proteome</keyword>
<evidence type="ECO:0000313" key="2">
    <source>
        <dbReference type="EMBL" id="KFF23772.1"/>
    </source>
</evidence>
<dbReference type="Gene3D" id="1.10.443.10">
    <property type="entry name" value="Intergrase catalytic core"/>
    <property type="match status" value="1"/>
</dbReference>
<gene>
    <name evidence="2" type="ORF">IQ37_14180</name>
</gene>
<sequence length="81" mass="9104">MVSLSGIYNRGNQRIDEVFPKYTLLGTHAGRRTFICNALSLGIPAHVVMKWTGHSDYKAMKPYIDIADEIKASAMDKFNDL</sequence>